<proteinExistence type="predicted"/>
<keyword evidence="2" id="KW-1185">Reference proteome</keyword>
<protein>
    <submittedName>
        <fullName evidence="1">39352_t:CDS:1</fullName>
    </submittedName>
</protein>
<gene>
    <name evidence="1" type="ORF">GMARGA_LOCUS33208</name>
</gene>
<name>A0ABN7WNV9_GIGMA</name>
<dbReference type="Proteomes" id="UP000789901">
    <property type="component" value="Unassembled WGS sequence"/>
</dbReference>
<accession>A0ABN7WNV9</accession>
<feature type="non-terminal residue" evidence="1">
    <location>
        <position position="40"/>
    </location>
</feature>
<sequence>MNTIFDEEEKDLVINYDETSKIETTIKEHKIKISNPANCD</sequence>
<reference evidence="1 2" key="1">
    <citation type="submission" date="2021-06" db="EMBL/GenBank/DDBJ databases">
        <authorList>
            <person name="Kallberg Y."/>
            <person name="Tangrot J."/>
            <person name="Rosling A."/>
        </authorList>
    </citation>
    <scope>NUCLEOTIDE SEQUENCE [LARGE SCALE GENOMIC DNA]</scope>
    <source>
        <strain evidence="1 2">120-4 pot B 10/14</strain>
    </source>
</reference>
<organism evidence="1 2">
    <name type="scientific">Gigaspora margarita</name>
    <dbReference type="NCBI Taxonomy" id="4874"/>
    <lineage>
        <taxon>Eukaryota</taxon>
        <taxon>Fungi</taxon>
        <taxon>Fungi incertae sedis</taxon>
        <taxon>Mucoromycota</taxon>
        <taxon>Glomeromycotina</taxon>
        <taxon>Glomeromycetes</taxon>
        <taxon>Diversisporales</taxon>
        <taxon>Gigasporaceae</taxon>
        <taxon>Gigaspora</taxon>
    </lineage>
</organism>
<comment type="caution">
    <text evidence="1">The sequence shown here is derived from an EMBL/GenBank/DDBJ whole genome shotgun (WGS) entry which is preliminary data.</text>
</comment>
<evidence type="ECO:0000313" key="1">
    <source>
        <dbReference type="EMBL" id="CAG8836794.1"/>
    </source>
</evidence>
<dbReference type="EMBL" id="CAJVQB010054376">
    <property type="protein sequence ID" value="CAG8836794.1"/>
    <property type="molecule type" value="Genomic_DNA"/>
</dbReference>
<evidence type="ECO:0000313" key="2">
    <source>
        <dbReference type="Proteomes" id="UP000789901"/>
    </source>
</evidence>